<dbReference type="OrthoDB" id="7823193at2"/>
<keyword evidence="2" id="KW-1185">Reference proteome</keyword>
<dbReference type="InterPro" id="IPR021323">
    <property type="entry name" value="DUF2927"/>
</dbReference>
<sequence>MSRHFPSRFGSIALAVVLMLSACGQVRDQPTRLAAPVTALPDMKAFGVERIDPPRRANADMVEDFLELSFEMESGRALPVLTRFEGPVTLALIGPVPPSASGEVDKLLTRYRREARIDITRVSDPAAARIVVEFVPEGRLRSAAPNAACFVAPNVASWNDYLSARRTDRVDWTKLTTRTRAGVFIPAGASPQEIRDCLHEETAQAMGPLNDLYRLPDSVFNDDNFHGALTGFDMLMLRTYYAPDLSSGMTRAEVAERLPKILDRLNPPGRNVARKPAGPTTSDWRDAINTALSNGSAETRASAARRAVTIAQRNGWIDARLAFSHFTYARTAMALDPEAAVTSLMSARRLYEGLPSCATHKAHVDMQLAAFALTSGNPRETLRLVEPELEEAKKWQNAALLSTLLMMKAEALDRLGRADEAGAVRLDSLAWARYGFGADEAVRARLSEISALGPVKGRKKG</sequence>
<dbReference type="Proteomes" id="UP000028826">
    <property type="component" value="Unassembled WGS sequence"/>
</dbReference>
<dbReference type="PROSITE" id="PS51257">
    <property type="entry name" value="PROKAR_LIPOPROTEIN"/>
    <property type="match status" value="1"/>
</dbReference>
<dbReference type="Pfam" id="PF11150">
    <property type="entry name" value="DUF2927"/>
    <property type="match status" value="1"/>
</dbReference>
<proteinExistence type="predicted"/>
<organism evidence="1 2">
    <name type="scientific">Haematobacter massiliensis</name>
    <dbReference type="NCBI Taxonomy" id="195105"/>
    <lineage>
        <taxon>Bacteria</taxon>
        <taxon>Pseudomonadati</taxon>
        <taxon>Pseudomonadota</taxon>
        <taxon>Alphaproteobacteria</taxon>
        <taxon>Rhodobacterales</taxon>
        <taxon>Paracoccaceae</taxon>
        <taxon>Haematobacter</taxon>
    </lineage>
</organism>
<dbReference type="RefSeq" id="WP_051910854.1">
    <property type="nucleotide sequence ID" value="NZ_CAMIFG010000039.1"/>
</dbReference>
<dbReference type="AlphaFoldDB" id="A0A086YBP2"/>
<dbReference type="EMBL" id="JGYG01000001">
    <property type="protein sequence ID" value="KFI31692.1"/>
    <property type="molecule type" value="Genomic_DNA"/>
</dbReference>
<comment type="caution">
    <text evidence="1">The sequence shown here is derived from an EMBL/GenBank/DDBJ whole genome shotgun (WGS) entry which is preliminary data.</text>
</comment>
<dbReference type="STRING" id="195105.CN97_04455"/>
<accession>A0A086YBP2</accession>
<gene>
    <name evidence="1" type="ORF">CN97_04455</name>
</gene>
<evidence type="ECO:0000313" key="1">
    <source>
        <dbReference type="EMBL" id="KFI31692.1"/>
    </source>
</evidence>
<protein>
    <submittedName>
        <fullName evidence="1">Uncharacterized protein</fullName>
    </submittedName>
</protein>
<dbReference type="eggNOG" id="ENOG502Z7V7">
    <property type="taxonomic scope" value="Bacteria"/>
</dbReference>
<name>A0A086YBP2_9RHOB</name>
<reference evidence="1 2" key="1">
    <citation type="submission" date="2014-03" db="EMBL/GenBank/DDBJ databases">
        <title>Genome of Haematobacter massiliensis CCUG 47968.</title>
        <authorList>
            <person name="Wang D."/>
            <person name="Wang G."/>
        </authorList>
    </citation>
    <scope>NUCLEOTIDE SEQUENCE [LARGE SCALE GENOMIC DNA]</scope>
    <source>
        <strain evidence="1 2">CCUG 47968</strain>
    </source>
</reference>
<evidence type="ECO:0000313" key="2">
    <source>
        <dbReference type="Proteomes" id="UP000028826"/>
    </source>
</evidence>